<evidence type="ECO:0000313" key="2">
    <source>
        <dbReference type="Proteomes" id="UP000078284"/>
    </source>
</evidence>
<dbReference type="Proteomes" id="UP000078284">
    <property type="component" value="Chromosome 1"/>
</dbReference>
<organism evidence="1 2">
    <name type="scientific">Arabidopsis thaliana</name>
    <name type="common">Mouse-ear cress</name>
    <dbReference type="NCBI Taxonomy" id="3702"/>
    <lineage>
        <taxon>Eukaryota</taxon>
        <taxon>Viridiplantae</taxon>
        <taxon>Streptophyta</taxon>
        <taxon>Embryophyta</taxon>
        <taxon>Tracheophyta</taxon>
        <taxon>Spermatophyta</taxon>
        <taxon>Magnoliopsida</taxon>
        <taxon>eudicotyledons</taxon>
        <taxon>Gunneridae</taxon>
        <taxon>Pentapetalae</taxon>
        <taxon>rosids</taxon>
        <taxon>malvids</taxon>
        <taxon>Brassicales</taxon>
        <taxon>Brassicaceae</taxon>
        <taxon>Camelineae</taxon>
        <taxon>Arabidopsis</taxon>
    </lineage>
</organism>
<comment type="caution">
    <text evidence="1">The sequence shown here is derived from an EMBL/GenBank/DDBJ whole genome shotgun (WGS) entry which is preliminary data.</text>
</comment>
<protein>
    <submittedName>
        <fullName evidence="1">Uncharacterized protein</fullName>
    </submittedName>
</protein>
<accession>A0A178W5H7</accession>
<reference evidence="2" key="1">
    <citation type="journal article" date="2016" name="Proc. Natl. Acad. Sci. U.S.A.">
        <title>Chromosome-level assembly of Arabidopsis thaliana Ler reveals the extent of translocation and inversion polymorphisms.</title>
        <authorList>
            <person name="Zapata L."/>
            <person name="Ding J."/>
            <person name="Willing E.M."/>
            <person name="Hartwig B."/>
            <person name="Bezdan D."/>
            <person name="Jiao W.B."/>
            <person name="Patel V."/>
            <person name="Velikkakam James G."/>
            <person name="Koornneef M."/>
            <person name="Ossowski S."/>
            <person name="Schneeberger K."/>
        </authorList>
    </citation>
    <scope>NUCLEOTIDE SEQUENCE [LARGE SCALE GENOMIC DNA]</scope>
    <source>
        <strain evidence="2">cv. Landsberg erecta</strain>
    </source>
</reference>
<dbReference type="EMBL" id="LUHQ01000001">
    <property type="protein sequence ID" value="OAP13314.1"/>
    <property type="molecule type" value="Genomic_DNA"/>
</dbReference>
<evidence type="ECO:0000313" key="1">
    <source>
        <dbReference type="EMBL" id="OAP13314.1"/>
    </source>
</evidence>
<name>A0A178W5H7_ARATH</name>
<dbReference type="ExpressionAtlas" id="A0A178W5H7">
    <property type="expression patterns" value="baseline and differential"/>
</dbReference>
<proteinExistence type="predicted"/>
<sequence length="109" mass="12028">MSLSLTSGSIVICSEHRIRQSPLRTSSSRPLSLSSCSKQLCLHQFSHISRPIKVTARSVMKTSAETISSGVPNNTMKLLFVEMGVGYDQDEYDQIYSQNFASCIGHTPM</sequence>
<dbReference type="AlphaFoldDB" id="A0A178W5H7"/>
<gene>
    <name evidence="1" type="ordered locus">AXX17_At1g34940</name>
</gene>